<reference evidence="4 5" key="1">
    <citation type="submission" date="2019-05" db="EMBL/GenBank/DDBJ databases">
        <title>Genomic analysis of Lentibacillus sp. NKC220-2.</title>
        <authorList>
            <person name="Oh Y.J."/>
        </authorList>
    </citation>
    <scope>NUCLEOTIDE SEQUENCE [LARGE SCALE GENOMIC DNA]</scope>
    <source>
        <strain evidence="4 5">NKC220-2</strain>
    </source>
</reference>
<dbReference type="Pfam" id="PF05175">
    <property type="entry name" value="MTS"/>
    <property type="match status" value="1"/>
</dbReference>
<evidence type="ECO:0000256" key="2">
    <source>
        <dbReference type="ARBA" id="ARBA00022679"/>
    </source>
</evidence>
<sequence length="200" mass="22528">MADHYFSHNPQSKSSPKKWNYLLRGKNYTFISDHGVFSRNEVDYGSKLLLEHFEEPDIAGDFLDLGCGYGPIGIAVADSFRDRHVVMSDVNERAITLARKNAACNHMENVEIVLSDRLGNLSNRQFASILTNPPIRAGKKVVHQMFEDSRNALLQNGRLWVVIQKKQGAPSAMQRLEDLFEDVKVATRSKGYYVLVATNG</sequence>
<keyword evidence="2 4" id="KW-0808">Transferase</keyword>
<dbReference type="AlphaFoldDB" id="A0A5S3QKB0"/>
<dbReference type="InterPro" id="IPR029063">
    <property type="entry name" value="SAM-dependent_MTases_sf"/>
</dbReference>
<dbReference type="GO" id="GO:0008757">
    <property type="term" value="F:S-adenosylmethionine-dependent methyltransferase activity"/>
    <property type="evidence" value="ECO:0007669"/>
    <property type="project" value="InterPro"/>
</dbReference>
<keyword evidence="1 4" id="KW-0489">Methyltransferase</keyword>
<dbReference type="InterPro" id="IPR007848">
    <property type="entry name" value="Small_mtfrase_dom"/>
</dbReference>
<evidence type="ECO:0000313" key="4">
    <source>
        <dbReference type="EMBL" id="TMN22370.1"/>
    </source>
</evidence>
<accession>A0A5S3QKB0</accession>
<dbReference type="Gene3D" id="3.40.50.150">
    <property type="entry name" value="Vaccinia Virus protein VP39"/>
    <property type="match status" value="1"/>
</dbReference>
<dbReference type="CDD" id="cd02440">
    <property type="entry name" value="AdoMet_MTases"/>
    <property type="match status" value="1"/>
</dbReference>
<evidence type="ECO:0000256" key="1">
    <source>
        <dbReference type="ARBA" id="ARBA00022603"/>
    </source>
</evidence>
<dbReference type="EMBL" id="VCIA01000001">
    <property type="protein sequence ID" value="TMN22370.1"/>
    <property type="molecule type" value="Genomic_DNA"/>
</dbReference>
<organism evidence="4 5">
    <name type="scientific">Lentibacillus cibarius</name>
    <dbReference type="NCBI Taxonomy" id="2583219"/>
    <lineage>
        <taxon>Bacteria</taxon>
        <taxon>Bacillati</taxon>
        <taxon>Bacillota</taxon>
        <taxon>Bacilli</taxon>
        <taxon>Bacillales</taxon>
        <taxon>Bacillaceae</taxon>
        <taxon>Lentibacillus</taxon>
    </lineage>
</organism>
<gene>
    <name evidence="4" type="ORF">FFL34_09740</name>
</gene>
<protein>
    <submittedName>
        <fullName evidence="4">Class I SAM-dependent methyltransferase</fullName>
    </submittedName>
</protein>
<feature type="domain" description="Methyltransferase small" evidence="3">
    <location>
        <begin position="27"/>
        <end position="195"/>
    </location>
</feature>
<comment type="caution">
    <text evidence="4">The sequence shown here is derived from an EMBL/GenBank/DDBJ whole genome shotgun (WGS) entry which is preliminary data.</text>
</comment>
<evidence type="ECO:0000313" key="5">
    <source>
        <dbReference type="Proteomes" id="UP000306980"/>
    </source>
</evidence>
<dbReference type="Proteomes" id="UP000306980">
    <property type="component" value="Unassembled WGS sequence"/>
</dbReference>
<dbReference type="PANTHER" id="PTHR47816:SF4">
    <property type="entry name" value="RIBOSOMAL RNA SMALL SUBUNIT METHYLTRANSFERASE C"/>
    <property type="match status" value="1"/>
</dbReference>
<evidence type="ECO:0000259" key="3">
    <source>
        <dbReference type="Pfam" id="PF05175"/>
    </source>
</evidence>
<dbReference type="PANTHER" id="PTHR47816">
    <property type="entry name" value="RIBOSOMAL RNA SMALL SUBUNIT METHYLTRANSFERASE C"/>
    <property type="match status" value="1"/>
</dbReference>
<dbReference type="RefSeq" id="WP_138603279.1">
    <property type="nucleotide sequence ID" value="NZ_VCIA01000001.1"/>
</dbReference>
<name>A0A5S3QKB0_9BACI</name>
<dbReference type="GO" id="GO:0032259">
    <property type="term" value="P:methylation"/>
    <property type="evidence" value="ECO:0007669"/>
    <property type="project" value="UniProtKB-KW"/>
</dbReference>
<proteinExistence type="predicted"/>
<dbReference type="InterPro" id="IPR046977">
    <property type="entry name" value="RsmC/RlmG"/>
</dbReference>
<dbReference type="OrthoDB" id="9764961at2"/>
<dbReference type="SUPFAM" id="SSF53335">
    <property type="entry name" value="S-adenosyl-L-methionine-dependent methyltransferases"/>
    <property type="match status" value="1"/>
</dbReference>